<dbReference type="PANTHER" id="PTHR45036">
    <property type="entry name" value="METHYLTRANSFERASE LIKE 7B"/>
    <property type="match status" value="1"/>
</dbReference>
<dbReference type="SUPFAM" id="SSF53335">
    <property type="entry name" value="S-adenosyl-L-methionine-dependent methyltransferases"/>
    <property type="match status" value="1"/>
</dbReference>
<dbReference type="Gene3D" id="3.40.50.150">
    <property type="entry name" value="Vaccinia Virus protein VP39"/>
    <property type="match status" value="1"/>
</dbReference>
<dbReference type="InterPro" id="IPR052356">
    <property type="entry name" value="Thiol_S-MT"/>
</dbReference>
<proteinExistence type="predicted"/>
<dbReference type="OrthoDB" id="540004at2759"/>
<accession>W2RSY6</accession>
<evidence type="ECO:0008006" key="3">
    <source>
        <dbReference type="Google" id="ProtNLM"/>
    </source>
</evidence>
<organism evidence="1 2">
    <name type="scientific">Cyphellophora europaea (strain CBS 101466)</name>
    <name type="common">Phialophora europaea</name>
    <dbReference type="NCBI Taxonomy" id="1220924"/>
    <lineage>
        <taxon>Eukaryota</taxon>
        <taxon>Fungi</taxon>
        <taxon>Dikarya</taxon>
        <taxon>Ascomycota</taxon>
        <taxon>Pezizomycotina</taxon>
        <taxon>Eurotiomycetes</taxon>
        <taxon>Chaetothyriomycetidae</taxon>
        <taxon>Chaetothyriales</taxon>
        <taxon>Cyphellophoraceae</taxon>
        <taxon>Cyphellophora</taxon>
    </lineage>
</organism>
<dbReference type="eggNOG" id="KOG4300">
    <property type="taxonomic scope" value="Eukaryota"/>
</dbReference>
<gene>
    <name evidence="1" type="ORF">HMPREF1541_06874</name>
</gene>
<name>W2RSY6_CYPE1</name>
<sequence length="281" mass="30918">MAGPTREQRISGIRDPGYLLYLAVKSFVLVCLETILRRNRQITEIKDEAFSRFWRLINPPKDPNEPLVGSQTLIPPLLATAAGDVLELGPGSGEQIQYFKPATQVRRIYGAEPVLPLHDDIQANARRHGLGDRYFVVTAGAEKATLIPGLAKAGLLEKKSPGSGVFDTVVCVRVLCSVQDLHETAGTVYQLLKPGGKLLICEHTVNPWTTSKGSYIARAFQFIYSALGWTFFVGNCHITRDIRRAVTEAAVPYGGWARVDLTDHFGWSVLPYVSGTLVKRG</sequence>
<dbReference type="Pfam" id="PF13489">
    <property type="entry name" value="Methyltransf_23"/>
    <property type="match status" value="1"/>
</dbReference>
<dbReference type="VEuPathDB" id="FungiDB:HMPREF1541_06874"/>
<evidence type="ECO:0000313" key="2">
    <source>
        <dbReference type="Proteomes" id="UP000030752"/>
    </source>
</evidence>
<dbReference type="HOGENOM" id="CLU_037990_6_1_1"/>
<evidence type="ECO:0000313" key="1">
    <source>
        <dbReference type="EMBL" id="ETN38834.1"/>
    </source>
</evidence>
<dbReference type="RefSeq" id="XP_008719423.1">
    <property type="nucleotide sequence ID" value="XM_008721201.1"/>
</dbReference>
<dbReference type="InterPro" id="IPR029063">
    <property type="entry name" value="SAM-dependent_MTases_sf"/>
</dbReference>
<dbReference type="AlphaFoldDB" id="W2RSY6"/>
<dbReference type="InParanoid" id="W2RSY6"/>
<dbReference type="EMBL" id="KB822722">
    <property type="protein sequence ID" value="ETN38834.1"/>
    <property type="molecule type" value="Genomic_DNA"/>
</dbReference>
<dbReference type="CDD" id="cd02440">
    <property type="entry name" value="AdoMet_MTases"/>
    <property type="match status" value="1"/>
</dbReference>
<dbReference type="GeneID" id="19974213"/>
<dbReference type="Proteomes" id="UP000030752">
    <property type="component" value="Unassembled WGS sequence"/>
</dbReference>
<keyword evidence="2" id="KW-1185">Reference proteome</keyword>
<dbReference type="STRING" id="1220924.W2RSY6"/>
<protein>
    <recommendedName>
        <fullName evidence="3">Methyltransferase type 11 domain-containing protein</fullName>
    </recommendedName>
</protein>
<dbReference type="PANTHER" id="PTHR45036:SF1">
    <property type="entry name" value="METHYLTRANSFERASE LIKE 7A"/>
    <property type="match status" value="1"/>
</dbReference>
<reference evidence="1 2" key="1">
    <citation type="submission" date="2013-03" db="EMBL/GenBank/DDBJ databases">
        <title>The Genome Sequence of Phialophora europaea CBS 101466.</title>
        <authorList>
            <consortium name="The Broad Institute Genomics Platform"/>
            <person name="Cuomo C."/>
            <person name="de Hoog S."/>
            <person name="Gorbushina A."/>
            <person name="Walker B."/>
            <person name="Young S.K."/>
            <person name="Zeng Q."/>
            <person name="Gargeya S."/>
            <person name="Fitzgerald M."/>
            <person name="Haas B."/>
            <person name="Abouelleil A."/>
            <person name="Allen A.W."/>
            <person name="Alvarado L."/>
            <person name="Arachchi H.M."/>
            <person name="Berlin A.M."/>
            <person name="Chapman S.B."/>
            <person name="Gainer-Dewar J."/>
            <person name="Goldberg J."/>
            <person name="Griggs A."/>
            <person name="Gujja S."/>
            <person name="Hansen M."/>
            <person name="Howarth C."/>
            <person name="Imamovic A."/>
            <person name="Ireland A."/>
            <person name="Larimer J."/>
            <person name="McCowan C."/>
            <person name="Murphy C."/>
            <person name="Pearson M."/>
            <person name="Poon T.W."/>
            <person name="Priest M."/>
            <person name="Roberts A."/>
            <person name="Saif S."/>
            <person name="Shea T."/>
            <person name="Sisk P."/>
            <person name="Sykes S."/>
            <person name="Wortman J."/>
            <person name="Nusbaum C."/>
            <person name="Birren B."/>
        </authorList>
    </citation>
    <scope>NUCLEOTIDE SEQUENCE [LARGE SCALE GENOMIC DNA]</scope>
    <source>
        <strain evidence="1 2">CBS 101466</strain>
    </source>
</reference>